<feature type="region of interest" description="Disordered" evidence="1">
    <location>
        <begin position="292"/>
        <end position="314"/>
    </location>
</feature>
<dbReference type="Pfam" id="PF00149">
    <property type="entry name" value="Metallophos"/>
    <property type="match status" value="1"/>
</dbReference>
<dbReference type="PANTHER" id="PTHR32440:SF11">
    <property type="entry name" value="METALLOPHOSPHOESTERASE DOMAIN-CONTAINING PROTEIN"/>
    <property type="match status" value="1"/>
</dbReference>
<dbReference type="InterPro" id="IPR004843">
    <property type="entry name" value="Calcineurin-like_PHP"/>
</dbReference>
<proteinExistence type="predicted"/>
<evidence type="ECO:0000259" key="3">
    <source>
        <dbReference type="Pfam" id="PF00149"/>
    </source>
</evidence>
<dbReference type="Pfam" id="PF00612">
    <property type="entry name" value="IQ"/>
    <property type="match status" value="1"/>
</dbReference>
<evidence type="ECO:0000256" key="1">
    <source>
        <dbReference type="SAM" id="MobiDB-lite"/>
    </source>
</evidence>
<feature type="signal peptide" evidence="2">
    <location>
        <begin position="1"/>
        <end position="19"/>
    </location>
</feature>
<dbReference type="InterPro" id="IPR025064">
    <property type="entry name" value="DUF4005"/>
</dbReference>
<sequence>MASLLSICFTALLFLQINGHYSSTHDALNGDQRLHVSSAGSFKIALFADLHYGENAWTDWGPVQDVNSDRVMSTVLDIEKPDFVVYLGDLITANNLPIQNASLYWDKATSPTRERGLPFSTVFGNHDDAPFEWPSDWFSPSGLPEIRCPPDIFRRDGGCVFRGTIRTQLMVGEINHDPLSRSRAGPSGLWPSVSNYVLRVESVGRRARSVVAFLYFLDSGGGTYPEVISDAQAVFVGHNHGLDWCCPYKNLWLCFARHTGYGGYGDWPRGARVIEITEQPFSVKSWIRMEDGHSHSEKEKRRRGVLGGLKSRRPPALTAPPQFALVEAEEEQSKHALAVAAATAAAAEAAVFVARAAAEVVQLTATPQSLHRSRIMAAVKVQTAFRGYLARRALRALKALVRLQAIVRGRAVRRQTAATLKSLQSLMKIQSQVRANRVRMAGDNQGKVRMRTEIRRSPDMYSSLRQSNQRRWDDSTLSKERADALFQNRREAALKRERAKEYASSYRERRTPPRPNTPVEQELETENQRPIWLEKWVDDEQPWKRDSIDVFPVPSPEPITRERNHHRLSDSLLCLDSLRRALDEENRFKRLEFSCNSIRDDDSYSSSPALPSYMVATESAKAKYRSSSTPRQRLRSIDGYSDWCSPCDDPSLGDIYVKF</sequence>
<dbReference type="InterPro" id="IPR029052">
    <property type="entry name" value="Metallo-depent_PP-like"/>
</dbReference>
<evidence type="ECO:0000313" key="6">
    <source>
        <dbReference type="Proteomes" id="UP001180020"/>
    </source>
</evidence>
<feature type="region of interest" description="Disordered" evidence="1">
    <location>
        <begin position="500"/>
        <end position="525"/>
    </location>
</feature>
<accession>A0AAV9EQT0</accession>
<evidence type="ECO:0000259" key="4">
    <source>
        <dbReference type="Pfam" id="PF13178"/>
    </source>
</evidence>
<dbReference type="InterPro" id="IPR000048">
    <property type="entry name" value="IQ_motif_EF-hand-BS"/>
</dbReference>
<reference evidence="5" key="2">
    <citation type="submission" date="2023-06" db="EMBL/GenBank/DDBJ databases">
        <authorList>
            <person name="Ma L."/>
            <person name="Liu K.-W."/>
            <person name="Li Z."/>
            <person name="Hsiao Y.-Y."/>
            <person name="Qi Y."/>
            <person name="Fu T."/>
            <person name="Tang G."/>
            <person name="Zhang D."/>
            <person name="Sun W.-H."/>
            <person name="Liu D.-K."/>
            <person name="Li Y."/>
            <person name="Chen G.-Z."/>
            <person name="Liu X.-D."/>
            <person name="Liao X.-Y."/>
            <person name="Jiang Y.-T."/>
            <person name="Yu X."/>
            <person name="Hao Y."/>
            <person name="Huang J."/>
            <person name="Zhao X.-W."/>
            <person name="Ke S."/>
            <person name="Chen Y.-Y."/>
            <person name="Wu W.-L."/>
            <person name="Hsu J.-L."/>
            <person name="Lin Y.-F."/>
            <person name="Huang M.-D."/>
            <person name="Li C.-Y."/>
            <person name="Huang L."/>
            <person name="Wang Z.-W."/>
            <person name="Zhao X."/>
            <person name="Zhong W.-Y."/>
            <person name="Peng D.-H."/>
            <person name="Ahmad S."/>
            <person name="Lan S."/>
            <person name="Zhang J.-S."/>
            <person name="Tsai W.-C."/>
            <person name="Van De Peer Y."/>
            <person name="Liu Z.-J."/>
        </authorList>
    </citation>
    <scope>NUCLEOTIDE SEQUENCE</scope>
    <source>
        <strain evidence="5">CP</strain>
        <tissue evidence="5">Leaves</tissue>
    </source>
</reference>
<feature type="domain" description="DUF4005" evidence="4">
    <location>
        <begin position="596"/>
        <end position="634"/>
    </location>
</feature>
<keyword evidence="6" id="KW-1185">Reference proteome</keyword>
<organism evidence="5 6">
    <name type="scientific">Acorus calamus</name>
    <name type="common">Sweet flag</name>
    <dbReference type="NCBI Taxonomy" id="4465"/>
    <lineage>
        <taxon>Eukaryota</taxon>
        <taxon>Viridiplantae</taxon>
        <taxon>Streptophyta</taxon>
        <taxon>Embryophyta</taxon>
        <taxon>Tracheophyta</taxon>
        <taxon>Spermatophyta</taxon>
        <taxon>Magnoliopsida</taxon>
        <taxon>Liliopsida</taxon>
        <taxon>Acoraceae</taxon>
        <taxon>Acorus</taxon>
    </lineage>
</organism>
<evidence type="ECO:0000256" key="2">
    <source>
        <dbReference type="SAM" id="SignalP"/>
    </source>
</evidence>
<dbReference type="GO" id="GO:0005737">
    <property type="term" value="C:cytoplasm"/>
    <property type="evidence" value="ECO:0007669"/>
    <property type="project" value="TreeGrafter"/>
</dbReference>
<name>A0AAV9EQT0_ACOCL</name>
<dbReference type="EMBL" id="JAUJYO010000005">
    <property type="protein sequence ID" value="KAK1315955.1"/>
    <property type="molecule type" value="Genomic_DNA"/>
</dbReference>
<dbReference type="CDD" id="cd07383">
    <property type="entry name" value="MPP_Dcr2"/>
    <property type="match status" value="1"/>
</dbReference>
<dbReference type="Pfam" id="PF13178">
    <property type="entry name" value="DUF4005"/>
    <property type="match status" value="1"/>
</dbReference>
<feature type="chain" id="PRO_5044012599" evidence="2">
    <location>
        <begin position="20"/>
        <end position="659"/>
    </location>
</feature>
<dbReference type="AlphaFoldDB" id="A0AAV9EQT0"/>
<dbReference type="Gene3D" id="1.20.5.190">
    <property type="match status" value="1"/>
</dbReference>
<dbReference type="GO" id="GO:0016788">
    <property type="term" value="F:hydrolase activity, acting on ester bonds"/>
    <property type="evidence" value="ECO:0007669"/>
    <property type="project" value="TreeGrafter"/>
</dbReference>
<comment type="caution">
    <text evidence="5">The sequence shown here is derived from an EMBL/GenBank/DDBJ whole genome shotgun (WGS) entry which is preliminary data.</text>
</comment>
<keyword evidence="2" id="KW-0732">Signal</keyword>
<reference evidence="5" key="1">
    <citation type="journal article" date="2023" name="Nat. Commun.">
        <title>Diploid and tetraploid genomes of Acorus and the evolution of monocots.</title>
        <authorList>
            <person name="Ma L."/>
            <person name="Liu K.W."/>
            <person name="Li Z."/>
            <person name="Hsiao Y.Y."/>
            <person name="Qi Y."/>
            <person name="Fu T."/>
            <person name="Tang G.D."/>
            <person name="Zhang D."/>
            <person name="Sun W.H."/>
            <person name="Liu D.K."/>
            <person name="Li Y."/>
            <person name="Chen G.Z."/>
            <person name="Liu X.D."/>
            <person name="Liao X.Y."/>
            <person name="Jiang Y.T."/>
            <person name="Yu X."/>
            <person name="Hao Y."/>
            <person name="Huang J."/>
            <person name="Zhao X.W."/>
            <person name="Ke S."/>
            <person name="Chen Y.Y."/>
            <person name="Wu W.L."/>
            <person name="Hsu J.L."/>
            <person name="Lin Y.F."/>
            <person name="Huang M.D."/>
            <person name="Li C.Y."/>
            <person name="Huang L."/>
            <person name="Wang Z.W."/>
            <person name="Zhao X."/>
            <person name="Zhong W.Y."/>
            <person name="Peng D.H."/>
            <person name="Ahmad S."/>
            <person name="Lan S."/>
            <person name="Zhang J.S."/>
            <person name="Tsai W.C."/>
            <person name="Van de Peer Y."/>
            <person name="Liu Z.J."/>
        </authorList>
    </citation>
    <scope>NUCLEOTIDE SEQUENCE</scope>
    <source>
        <strain evidence="5">CP</strain>
    </source>
</reference>
<evidence type="ECO:0000313" key="5">
    <source>
        <dbReference type="EMBL" id="KAK1315955.1"/>
    </source>
</evidence>
<feature type="domain" description="Calcineurin-like phosphoesterase" evidence="3">
    <location>
        <begin position="42"/>
        <end position="178"/>
    </location>
</feature>
<gene>
    <name evidence="5" type="primary">PAP16</name>
    <name evidence="5" type="ORF">QJS10_CPA05g00730</name>
</gene>
<dbReference type="CDD" id="cd23767">
    <property type="entry name" value="IQCD"/>
    <property type="match status" value="1"/>
</dbReference>
<feature type="compositionally biased region" description="Basic and acidic residues" evidence="1">
    <location>
        <begin position="500"/>
        <end position="511"/>
    </location>
</feature>
<dbReference type="PANTHER" id="PTHR32440">
    <property type="entry name" value="PHOSPHATASE DCR2-RELATED-RELATED"/>
    <property type="match status" value="1"/>
</dbReference>
<dbReference type="SUPFAM" id="SSF56300">
    <property type="entry name" value="Metallo-dependent phosphatases"/>
    <property type="match status" value="1"/>
</dbReference>
<dbReference type="Proteomes" id="UP001180020">
    <property type="component" value="Unassembled WGS sequence"/>
</dbReference>
<dbReference type="Gene3D" id="3.60.21.10">
    <property type="match status" value="1"/>
</dbReference>
<dbReference type="PROSITE" id="PS50096">
    <property type="entry name" value="IQ"/>
    <property type="match status" value="2"/>
</dbReference>
<protein>
    <submittedName>
        <fullName evidence="5">Inactive purple acid phosphatase 16</fullName>
    </submittedName>
</protein>